<gene>
    <name evidence="2" type="ORF">F3D71_17095</name>
</gene>
<organism evidence="2 3">
    <name type="scientific">Bacteroides ovatus</name>
    <dbReference type="NCBI Taxonomy" id="28116"/>
    <lineage>
        <taxon>Bacteria</taxon>
        <taxon>Pseudomonadati</taxon>
        <taxon>Bacteroidota</taxon>
        <taxon>Bacteroidia</taxon>
        <taxon>Bacteroidales</taxon>
        <taxon>Bacteroidaceae</taxon>
        <taxon>Bacteroides</taxon>
    </lineage>
</organism>
<dbReference type="Gene3D" id="2.60.40.10">
    <property type="entry name" value="Immunoglobulins"/>
    <property type="match status" value="2"/>
</dbReference>
<feature type="domain" description="BACON" evidence="1">
    <location>
        <begin position="167"/>
        <end position="218"/>
    </location>
</feature>
<name>A0A5M5C098_BACOV</name>
<protein>
    <recommendedName>
        <fullName evidence="1">BACON domain-containing protein</fullName>
    </recommendedName>
</protein>
<evidence type="ECO:0000259" key="1">
    <source>
        <dbReference type="Pfam" id="PF13004"/>
    </source>
</evidence>
<dbReference type="InterPro" id="IPR032675">
    <property type="entry name" value="LRR_dom_sf"/>
</dbReference>
<dbReference type="Proteomes" id="UP000323717">
    <property type="component" value="Unassembled WGS sequence"/>
</dbReference>
<evidence type="ECO:0000313" key="3">
    <source>
        <dbReference type="Proteomes" id="UP000323717"/>
    </source>
</evidence>
<reference evidence="2 3" key="1">
    <citation type="journal article" date="2019" name="Nat. Med.">
        <title>A library of human gut bacterial isolates paired with longitudinal multiomics data enables mechanistic microbiome research.</title>
        <authorList>
            <person name="Poyet M."/>
            <person name="Groussin M."/>
            <person name="Gibbons S.M."/>
            <person name="Avila-Pacheco J."/>
            <person name="Jiang X."/>
            <person name="Kearney S.M."/>
            <person name="Perrotta A.R."/>
            <person name="Berdy B."/>
            <person name="Zhao S."/>
            <person name="Lieberman T.D."/>
            <person name="Swanson P.K."/>
            <person name="Smith M."/>
            <person name="Roesemann S."/>
            <person name="Alexander J.E."/>
            <person name="Rich S.A."/>
            <person name="Livny J."/>
            <person name="Vlamakis H."/>
            <person name="Clish C."/>
            <person name="Bullock K."/>
            <person name="Deik A."/>
            <person name="Scott J."/>
            <person name="Pierce K.A."/>
            <person name="Xavier R.J."/>
            <person name="Alm E.J."/>
        </authorList>
    </citation>
    <scope>NUCLEOTIDE SEQUENCE [LARGE SCALE GENOMIC DNA]</scope>
    <source>
        <strain evidence="2 3">BIOML-A163</strain>
    </source>
</reference>
<proteinExistence type="predicted"/>
<dbReference type="InterPro" id="IPR013783">
    <property type="entry name" value="Ig-like_fold"/>
</dbReference>
<dbReference type="CDD" id="cd14948">
    <property type="entry name" value="BACON"/>
    <property type="match status" value="1"/>
</dbReference>
<dbReference type="InterPro" id="IPR024361">
    <property type="entry name" value="BACON"/>
</dbReference>
<dbReference type="Pfam" id="PF13004">
    <property type="entry name" value="BACON"/>
    <property type="match status" value="2"/>
</dbReference>
<comment type="caution">
    <text evidence="2">The sequence shown here is derived from an EMBL/GenBank/DDBJ whole genome shotgun (WGS) entry which is preliminary data.</text>
</comment>
<sequence length="528" mass="58528">MMKKIFILFTLFTATLLSSCSDDDEKSLVPDTIEISADKFHADSEGAKTEVVVTSSGNWRVTNNYSWVHTSADSGQNGDKITVTIDPNSSGEELKGILKFFTGTATASLKVSSEADGSGGGGDDDDGAWKIVSSKKLSLLSNVQYIEVKIDGTVGKDDLSISYSDEQTWISEALRKESVNGNIVISLKVEENVAGEPRECTVTFTDGELSKEVLVVQEKKKYIKLSTEDETVFGLEGGSLTVDVDASVPYEFESDSWIVAEKSTDTPDRFVFKIQESETTRSGKIRFYCPESVLYDVVLDINQINKNLPEVTIVDDNFRTWLVEQEYISQDGDKYLLTEKGLSATEIYHDGAKNKKQIKSVEGIEVFENLERITIEAASVYSSVQNHLTKFDISKLKKVASLSIDFNPLEEIMLGDNPVTELAFENLCYKDTYKFPSPESVKVSGTKLKTFNIPLTSYGYDFEVQNRLTVIDISGCPNLEKMNCKRSESGVSILKKIKVTQAQKDRIAAGQLLITLNEKLEDILEVVP</sequence>
<evidence type="ECO:0000313" key="2">
    <source>
        <dbReference type="EMBL" id="KAA3947998.1"/>
    </source>
</evidence>
<dbReference type="Gene3D" id="3.80.10.10">
    <property type="entry name" value="Ribonuclease Inhibitor"/>
    <property type="match status" value="1"/>
</dbReference>
<dbReference type="EMBL" id="VWLE01000264">
    <property type="protein sequence ID" value="KAA3947998.1"/>
    <property type="molecule type" value="Genomic_DNA"/>
</dbReference>
<dbReference type="AlphaFoldDB" id="A0A5M5C098"/>
<accession>A0A5M5C098</accession>
<feature type="domain" description="BACON" evidence="1">
    <location>
        <begin position="58"/>
        <end position="111"/>
    </location>
</feature>
<dbReference type="PROSITE" id="PS51257">
    <property type="entry name" value="PROKAR_LIPOPROTEIN"/>
    <property type="match status" value="1"/>
</dbReference>